<gene>
    <name evidence="3" type="ORF">LG52_1272</name>
</gene>
<dbReference type="PATRIC" id="fig|1462.6.peg.1463"/>
<feature type="coiled-coil region" evidence="1">
    <location>
        <begin position="108"/>
        <end position="162"/>
    </location>
</feature>
<dbReference type="AlphaFoldDB" id="A0A0D8BTQ5"/>
<name>A0A0D8BTQ5_GEOKU</name>
<comment type="caution">
    <text evidence="3">The sequence shown here is derived from an EMBL/GenBank/DDBJ whole genome shotgun (WGS) entry which is preliminary data.</text>
</comment>
<proteinExistence type="predicted"/>
<evidence type="ECO:0000313" key="4">
    <source>
        <dbReference type="Proteomes" id="UP000032522"/>
    </source>
</evidence>
<evidence type="ECO:0000256" key="1">
    <source>
        <dbReference type="SAM" id="Coils"/>
    </source>
</evidence>
<feature type="compositionally biased region" description="Basic and acidic residues" evidence="2">
    <location>
        <begin position="380"/>
        <end position="405"/>
    </location>
</feature>
<protein>
    <submittedName>
        <fullName evidence="3">Uncharacterized protein</fullName>
    </submittedName>
</protein>
<feature type="coiled-coil region" evidence="1">
    <location>
        <begin position="8"/>
        <end position="63"/>
    </location>
</feature>
<sequence length="493" mass="56644">MVGIFTEKDELQAKHDELIEQCRRYKEMLSAQMNEMERLSEALKMMEEEKEWLRQETEQWKTKCAYWKEQAEANQTHIQSLDETLKAFQQDETLSFMNESTDSWASWLERLEKDYNAMKGQMDKISKDVSNLQNDLSNIPKIEALEKDIGVFTKQMQQIQDKLFKIEIERQKDSLTLQKHIFTQQMELELMMEKVTSFVSEMKHLANQIADFTQSQNDSHHDANELKEMLSELMQRFTASSDERSKEPETSPTQSATPFSTSTQSGKAPSSPKGFLKLREFMDEANQPIIVSPVKRKETHSFNVPLSHLYSQKSVSLKRVRMEHPSSHHRHPSQLPSPPAEDEGNRLDISVQSDPPNREERSDALKLGQNTEQKLSTQAEEVRSENIHKAAEPSKNENEQLDHPNRKIKAEQNTLVPLDGQEALIQDPTSASGISADGQKSDFETYEVASSLPSASVLIQKDAILHAEDSLMEEGKRSKWGLWSLFKKMKTSQ</sequence>
<feature type="compositionally biased region" description="Polar residues" evidence="2">
    <location>
        <begin position="250"/>
        <end position="268"/>
    </location>
</feature>
<feature type="region of interest" description="Disordered" evidence="2">
    <location>
        <begin position="238"/>
        <end position="274"/>
    </location>
</feature>
<organism evidence="3 4">
    <name type="scientific">Geobacillus kaustophilus</name>
    <dbReference type="NCBI Taxonomy" id="1462"/>
    <lineage>
        <taxon>Bacteria</taxon>
        <taxon>Bacillati</taxon>
        <taxon>Bacillota</taxon>
        <taxon>Bacilli</taxon>
        <taxon>Bacillales</taxon>
        <taxon>Anoxybacillaceae</taxon>
        <taxon>Geobacillus</taxon>
        <taxon>Geobacillus thermoleovorans group</taxon>
    </lineage>
</organism>
<evidence type="ECO:0000256" key="2">
    <source>
        <dbReference type="SAM" id="MobiDB-lite"/>
    </source>
</evidence>
<dbReference type="Proteomes" id="UP000032522">
    <property type="component" value="Unassembled WGS sequence"/>
</dbReference>
<feature type="region of interest" description="Disordered" evidence="2">
    <location>
        <begin position="314"/>
        <end position="405"/>
    </location>
</feature>
<keyword evidence="1" id="KW-0175">Coiled coil</keyword>
<evidence type="ECO:0000313" key="3">
    <source>
        <dbReference type="EMBL" id="KJE27364.1"/>
    </source>
</evidence>
<reference evidence="3 4" key="1">
    <citation type="submission" date="2015-01" db="EMBL/GenBank/DDBJ databases">
        <authorList>
            <person name="Filippidou S."/>
            <person name="Jeanneret N."/>
            <person name="Russel-Delif L."/>
            <person name="Junier T."/>
            <person name="Wunderlin T."/>
            <person name="Molina V."/>
            <person name="Johnson S.L."/>
            <person name="Davenport K.W."/>
            <person name="Chain P.S."/>
            <person name="Dorador C."/>
            <person name="Junier P."/>
        </authorList>
    </citation>
    <scope>NUCLEOTIDE SEQUENCE [LARGE SCALE GENOMIC DNA]</scope>
    <source>
        <strain evidence="3 4">Et7/4</strain>
    </source>
</reference>
<feature type="compositionally biased region" description="Polar residues" evidence="2">
    <location>
        <begin position="368"/>
        <end position="379"/>
    </location>
</feature>
<dbReference type="EMBL" id="JYBP01000003">
    <property type="protein sequence ID" value="KJE27364.1"/>
    <property type="molecule type" value="Genomic_DNA"/>
</dbReference>
<accession>A0A0D8BTQ5</accession>